<keyword evidence="2" id="KW-1185">Reference proteome</keyword>
<dbReference type="OrthoDB" id="9867873at2"/>
<proteinExistence type="predicted"/>
<dbReference type="RefSeq" id="WP_089872299.1">
    <property type="nucleotide sequence ID" value="NZ_FNBH01000001.1"/>
</dbReference>
<dbReference type="Proteomes" id="UP000199203">
    <property type="component" value="Unassembled WGS sequence"/>
</dbReference>
<name>A0A1G7J2J8_9FLAO</name>
<dbReference type="EMBL" id="FNBH01000001">
    <property type="protein sequence ID" value="SDF19096.1"/>
    <property type="molecule type" value="Genomic_DNA"/>
</dbReference>
<accession>A0A1G7J2J8</accession>
<protein>
    <submittedName>
        <fullName evidence="1">Uncharacterized protein</fullName>
    </submittedName>
</protein>
<dbReference type="AlphaFoldDB" id="A0A1G7J2J8"/>
<evidence type="ECO:0000313" key="1">
    <source>
        <dbReference type="EMBL" id="SDF19096.1"/>
    </source>
</evidence>
<organism evidence="1 2">
    <name type="scientific">Epilithonimonas hungarica</name>
    <dbReference type="NCBI Taxonomy" id="454006"/>
    <lineage>
        <taxon>Bacteria</taxon>
        <taxon>Pseudomonadati</taxon>
        <taxon>Bacteroidota</taxon>
        <taxon>Flavobacteriia</taxon>
        <taxon>Flavobacteriales</taxon>
        <taxon>Weeksellaceae</taxon>
        <taxon>Chryseobacterium group</taxon>
        <taxon>Epilithonimonas</taxon>
    </lineage>
</organism>
<reference evidence="2" key="1">
    <citation type="submission" date="2016-10" db="EMBL/GenBank/DDBJ databases">
        <authorList>
            <person name="Varghese N."/>
            <person name="Submissions S."/>
        </authorList>
    </citation>
    <scope>NUCLEOTIDE SEQUENCE [LARGE SCALE GENOMIC DNA]</scope>
    <source>
        <strain evidence="2">DSM 19684</strain>
    </source>
</reference>
<dbReference type="STRING" id="454006.SAMN05421825_1261"/>
<sequence length="96" mass="11710">MNNELTKLEFNAYQLIKKFASERNGFFELTQIENGYDLKNQCHHFKIIKKNQTWYLVVLDDEKEYFFDGTNENTPFRYQRTYIGDWDIHFKDILGK</sequence>
<gene>
    <name evidence="1" type="ORF">SAMN05421825_1261</name>
</gene>
<evidence type="ECO:0000313" key="2">
    <source>
        <dbReference type="Proteomes" id="UP000199203"/>
    </source>
</evidence>